<dbReference type="VEuPathDB" id="FungiDB:VP01_9770g1"/>
<reference evidence="1 2" key="1">
    <citation type="submission" date="2015-08" db="EMBL/GenBank/DDBJ databases">
        <title>Next Generation Sequencing and Analysis of the Genome of Puccinia sorghi L Schw, the Causal Agent of Maize Common Rust.</title>
        <authorList>
            <person name="Rochi L."/>
            <person name="Burguener G."/>
            <person name="Darino M."/>
            <person name="Turjanski A."/>
            <person name="Kreff E."/>
            <person name="Dieguez M.J."/>
            <person name="Sacco F."/>
        </authorList>
    </citation>
    <scope>NUCLEOTIDE SEQUENCE [LARGE SCALE GENOMIC DNA]</scope>
    <source>
        <strain evidence="1 2">RO10H11247</strain>
    </source>
</reference>
<evidence type="ECO:0000313" key="2">
    <source>
        <dbReference type="Proteomes" id="UP000037035"/>
    </source>
</evidence>
<keyword evidence="2" id="KW-1185">Reference proteome</keyword>
<organism evidence="1 2">
    <name type="scientific">Puccinia sorghi</name>
    <dbReference type="NCBI Taxonomy" id="27349"/>
    <lineage>
        <taxon>Eukaryota</taxon>
        <taxon>Fungi</taxon>
        <taxon>Dikarya</taxon>
        <taxon>Basidiomycota</taxon>
        <taxon>Pucciniomycotina</taxon>
        <taxon>Pucciniomycetes</taxon>
        <taxon>Pucciniales</taxon>
        <taxon>Pucciniaceae</taxon>
        <taxon>Puccinia</taxon>
    </lineage>
</organism>
<gene>
    <name evidence="1" type="ORF">VP01_9770g1</name>
</gene>
<dbReference type="Proteomes" id="UP000037035">
    <property type="component" value="Unassembled WGS sequence"/>
</dbReference>
<feature type="non-terminal residue" evidence="1">
    <location>
        <position position="1"/>
    </location>
</feature>
<sequence>HVQHMILEDKKMTSRTIPQCVPRTDLLSIPLCCNKRANGAVKIDLNSLEIIQKMMDMEAKRLSQCEKCVKMLESFEARLTTLEGCRQAPQPSTSGTRSYARATVLVPKLTPMASAPSKRVLHKMKEKFNSEPILIQGAQVLKSGDVCFFSKNNVEYFRLLTQES</sequence>
<dbReference type="EMBL" id="LAVV01015459">
    <property type="protein sequence ID" value="KNZ43874.1"/>
    <property type="molecule type" value="Genomic_DNA"/>
</dbReference>
<comment type="caution">
    <text evidence="1">The sequence shown here is derived from an EMBL/GenBank/DDBJ whole genome shotgun (WGS) entry which is preliminary data.</text>
</comment>
<evidence type="ECO:0000313" key="1">
    <source>
        <dbReference type="EMBL" id="KNZ43874.1"/>
    </source>
</evidence>
<dbReference type="AlphaFoldDB" id="A0A0L6U5T8"/>
<protein>
    <submittedName>
        <fullName evidence="1">Uncharacterized protein</fullName>
    </submittedName>
</protein>
<name>A0A0L6U5T8_9BASI</name>
<accession>A0A0L6U5T8</accession>
<proteinExistence type="predicted"/>